<keyword evidence="4" id="KW-1185">Reference proteome</keyword>
<gene>
    <name evidence="1" type="ORF">K3F53_16280</name>
    <name evidence="2" type="ORF">SAMN04489735_102720</name>
</gene>
<dbReference type="Proteomes" id="UP000826616">
    <property type="component" value="Chromosome"/>
</dbReference>
<dbReference type="EMBL" id="FNDE01000027">
    <property type="protein sequence ID" value="SDH47523.1"/>
    <property type="molecule type" value="Genomic_DNA"/>
</dbReference>
<proteinExistence type="predicted"/>
<evidence type="ECO:0000313" key="2">
    <source>
        <dbReference type="EMBL" id="SDH47523.1"/>
    </source>
</evidence>
<evidence type="ECO:0000313" key="4">
    <source>
        <dbReference type="Proteomes" id="UP000826616"/>
    </source>
</evidence>
<reference evidence="2 3" key="1">
    <citation type="submission" date="2016-10" db="EMBL/GenBank/DDBJ databases">
        <authorList>
            <person name="de Groot N.N."/>
        </authorList>
    </citation>
    <scope>NUCLEOTIDE SEQUENCE [LARGE SCALE GENOMIC DNA]</scope>
    <source>
        <strain evidence="2 3">L 420-91</strain>
    </source>
</reference>
<dbReference type="GeneID" id="97142939"/>
<accession>A0A1G8CQA4</accession>
<name>A0A1G8CQA4_ANETH</name>
<reference evidence="1 4" key="2">
    <citation type="submission" date="2021-08" db="EMBL/GenBank/DDBJ databases">
        <title>Complete genome sequence of the strain Aneurinibacillus thermoaerophilus CCM 8960.</title>
        <authorList>
            <person name="Musilova J."/>
            <person name="Kourilova X."/>
            <person name="Pernicova I."/>
            <person name="Bezdicek M."/>
            <person name="Lengerova M."/>
            <person name="Obruca S."/>
            <person name="Sedlar K."/>
        </authorList>
    </citation>
    <scope>NUCLEOTIDE SEQUENCE [LARGE SCALE GENOMIC DNA]</scope>
    <source>
        <strain evidence="1 4">CCM 8960</strain>
    </source>
</reference>
<dbReference type="AlphaFoldDB" id="A0A1G8CQA4"/>
<dbReference type="RefSeq" id="WP_057897615.1">
    <property type="nucleotide sequence ID" value="NZ_CP080764.1"/>
</dbReference>
<evidence type="ECO:0000313" key="3">
    <source>
        <dbReference type="Proteomes" id="UP000198956"/>
    </source>
</evidence>
<dbReference type="OrthoDB" id="2679778at2"/>
<dbReference type="Proteomes" id="UP000198956">
    <property type="component" value="Unassembled WGS sequence"/>
</dbReference>
<sequence>MEQTYRLNLTPLQVEVLLDTTRGFVDNKKLLHVPTANGELAGLPLTEAALSWLLDRYREANEEKGEVLVTLCSADVKNTAVTITYSSQQKTLAYDVNLAEFDEQ</sequence>
<protein>
    <submittedName>
        <fullName evidence="2">Uncharacterized protein</fullName>
    </submittedName>
</protein>
<evidence type="ECO:0000313" key="1">
    <source>
        <dbReference type="EMBL" id="QYY42386.1"/>
    </source>
</evidence>
<dbReference type="EMBL" id="CP080764">
    <property type="protein sequence ID" value="QYY42386.1"/>
    <property type="molecule type" value="Genomic_DNA"/>
</dbReference>
<organism evidence="2 3">
    <name type="scientific">Aneurinibacillus thermoaerophilus</name>
    <dbReference type="NCBI Taxonomy" id="143495"/>
    <lineage>
        <taxon>Bacteria</taxon>
        <taxon>Bacillati</taxon>
        <taxon>Bacillota</taxon>
        <taxon>Bacilli</taxon>
        <taxon>Bacillales</taxon>
        <taxon>Paenibacillaceae</taxon>
        <taxon>Aneurinibacillus group</taxon>
        <taxon>Aneurinibacillus</taxon>
    </lineage>
</organism>